<organism evidence="2 3">
    <name type="scientific">Coleophoma cylindrospora</name>
    <dbReference type="NCBI Taxonomy" id="1849047"/>
    <lineage>
        <taxon>Eukaryota</taxon>
        <taxon>Fungi</taxon>
        <taxon>Dikarya</taxon>
        <taxon>Ascomycota</taxon>
        <taxon>Pezizomycotina</taxon>
        <taxon>Leotiomycetes</taxon>
        <taxon>Helotiales</taxon>
        <taxon>Dermateaceae</taxon>
        <taxon>Coleophoma</taxon>
    </lineage>
</organism>
<feature type="compositionally biased region" description="Basic and acidic residues" evidence="1">
    <location>
        <begin position="48"/>
        <end position="71"/>
    </location>
</feature>
<dbReference type="EMBL" id="PDLM01000005">
    <property type="protein sequence ID" value="RDW77039.1"/>
    <property type="molecule type" value="Genomic_DNA"/>
</dbReference>
<feature type="region of interest" description="Disordered" evidence="1">
    <location>
        <begin position="1"/>
        <end position="117"/>
    </location>
</feature>
<accession>A0A3D8RSL7</accession>
<evidence type="ECO:0000256" key="1">
    <source>
        <dbReference type="SAM" id="MobiDB-lite"/>
    </source>
</evidence>
<evidence type="ECO:0000313" key="3">
    <source>
        <dbReference type="Proteomes" id="UP000256645"/>
    </source>
</evidence>
<name>A0A3D8RSL7_9HELO</name>
<dbReference type="AlphaFoldDB" id="A0A3D8RSL7"/>
<comment type="caution">
    <text evidence="2">The sequence shown here is derived from an EMBL/GenBank/DDBJ whole genome shotgun (WGS) entry which is preliminary data.</text>
</comment>
<proteinExistence type="predicted"/>
<reference evidence="2 3" key="1">
    <citation type="journal article" date="2018" name="IMA Fungus">
        <title>IMA Genome-F 9: Draft genome sequence of Annulohypoxylon stygium, Aspergillus mulundensis, Berkeleyomyces basicola (syn. Thielaviopsis basicola), Ceratocystis smalleyi, two Cercospora beticola strains, Coleophoma cylindrospora, Fusarium fracticaudum, Phialophora cf. hyalina, and Morchella septimelata.</title>
        <authorList>
            <person name="Wingfield B.D."/>
            <person name="Bills G.F."/>
            <person name="Dong Y."/>
            <person name="Huang W."/>
            <person name="Nel W.J."/>
            <person name="Swalarsk-Parry B.S."/>
            <person name="Vaghefi N."/>
            <person name="Wilken P.M."/>
            <person name="An Z."/>
            <person name="de Beer Z.W."/>
            <person name="De Vos L."/>
            <person name="Chen L."/>
            <person name="Duong T.A."/>
            <person name="Gao Y."/>
            <person name="Hammerbacher A."/>
            <person name="Kikkert J.R."/>
            <person name="Li Y."/>
            <person name="Li H."/>
            <person name="Li K."/>
            <person name="Li Q."/>
            <person name="Liu X."/>
            <person name="Ma X."/>
            <person name="Naidoo K."/>
            <person name="Pethybridge S.J."/>
            <person name="Sun J."/>
            <person name="Steenkamp E.T."/>
            <person name="van der Nest M.A."/>
            <person name="van Wyk S."/>
            <person name="Wingfield M.J."/>
            <person name="Xiong C."/>
            <person name="Yue Q."/>
            <person name="Zhang X."/>
        </authorList>
    </citation>
    <scope>NUCLEOTIDE SEQUENCE [LARGE SCALE GENOMIC DNA]</scope>
    <source>
        <strain evidence="2 3">BP6252</strain>
    </source>
</reference>
<dbReference type="Proteomes" id="UP000256645">
    <property type="component" value="Unassembled WGS sequence"/>
</dbReference>
<keyword evidence="3" id="KW-1185">Reference proteome</keyword>
<gene>
    <name evidence="2" type="ORF">BP6252_05092</name>
</gene>
<protein>
    <submittedName>
        <fullName evidence="2">Uncharacterized protein</fullName>
    </submittedName>
</protein>
<evidence type="ECO:0000313" key="2">
    <source>
        <dbReference type="EMBL" id="RDW77039.1"/>
    </source>
</evidence>
<sequence length="155" mass="16914">MEADIRIRSDVNLGGHDQGAVDGGDAPVEDRDEDLERRGAQGEDVLDAEQRRREGQVGEQRADKGQRRDAEPQDGQVLEVPAVGGVDERGEVGEVLEGQAEGDEAEGVDEGRSAARGRREALQWVARGEGLGFHDGSLGFWRELVLGCWKKRGRE</sequence>